<gene>
    <name evidence="2" type="ORF">EC580_01570</name>
</gene>
<protein>
    <submittedName>
        <fullName evidence="2">Urea carboxylase-associated family protein</fullName>
    </submittedName>
</protein>
<sequence>MIESNIAEFEDQNTWTDEIPGGAHTSFVMRRNTILRVIDLEGAANVVALFYNHDDKLERYNMADTLKAQHTAYLTKGLVCYSDMGRILCSITEDSCGWHDTICGMTDARQVHQKYGDKTYHNAHNNMHRNARDSVIVELCKWGMGKIDIVPNVNFFSKVFVDNGGDLHFKQNNSKAGDFVDLRFEMNTLVILATCQHPLDPNPNYAPKPIRITARRTSSAGRYDFCRMSCPENKRGFYNTEILFG</sequence>
<evidence type="ECO:0000259" key="1">
    <source>
        <dbReference type="Pfam" id="PF09347"/>
    </source>
</evidence>
<dbReference type="AlphaFoldDB" id="A0A3M8RWN1"/>
<dbReference type="RefSeq" id="WP_123101574.1">
    <property type="nucleotide sequence ID" value="NZ_CP127527.1"/>
</dbReference>
<dbReference type="PANTHER" id="PTHR31527">
    <property type="entry name" value="RE64534P"/>
    <property type="match status" value="1"/>
</dbReference>
<dbReference type="InterPro" id="IPR017792">
    <property type="entry name" value="UAAP1"/>
</dbReference>
<dbReference type="InterPro" id="IPR018959">
    <property type="entry name" value="DUF1989"/>
</dbReference>
<dbReference type="NCBIfam" id="TIGR03425">
    <property type="entry name" value="urea_degr_2"/>
    <property type="match status" value="1"/>
</dbReference>
<dbReference type="Pfam" id="PF09347">
    <property type="entry name" value="DUF1989"/>
    <property type="match status" value="1"/>
</dbReference>
<name>A0A3M8RWN1_9PROT</name>
<dbReference type="OrthoDB" id="5298498at2"/>
<organism evidence="2">
    <name type="scientific">Acidithiobacillus sulfuriphilus</name>
    <dbReference type="NCBI Taxonomy" id="1867749"/>
    <lineage>
        <taxon>Bacteria</taxon>
        <taxon>Pseudomonadati</taxon>
        <taxon>Pseudomonadota</taxon>
        <taxon>Acidithiobacillia</taxon>
        <taxon>Acidithiobacillales</taxon>
        <taxon>Acidithiobacillaceae</taxon>
        <taxon>Acidithiobacillus</taxon>
    </lineage>
</organism>
<evidence type="ECO:0000313" key="2">
    <source>
        <dbReference type="EMBL" id="RNF71430.1"/>
    </source>
</evidence>
<feature type="domain" description="DUF1989" evidence="1">
    <location>
        <begin position="18"/>
        <end position="189"/>
    </location>
</feature>
<proteinExistence type="predicted"/>
<comment type="caution">
    <text evidence="2">The sequence shown here is derived from an EMBL/GenBank/DDBJ whole genome shotgun (WGS) entry which is preliminary data.</text>
</comment>
<reference evidence="2" key="1">
    <citation type="submission" date="2018-10" db="EMBL/GenBank/DDBJ databases">
        <title>Acidithiobacillus sulfuriphilus sp. nov.: an extremely acidophilic sulfur-oxidizing chemolithotroph isolated from a neutral pH environment.</title>
        <authorList>
            <person name="Falagan C."/>
            <person name="Moya-Beltran A."/>
            <person name="Quatrini R."/>
            <person name="Johnson D.B."/>
        </authorList>
    </citation>
    <scope>NUCLEOTIDE SEQUENCE [LARGE SCALE GENOMIC DNA]</scope>
    <source>
        <strain evidence="2">CJ-2</strain>
    </source>
</reference>
<accession>A0A3M8RWN1</accession>
<dbReference type="PANTHER" id="PTHR31527:SF0">
    <property type="entry name" value="RE64534P"/>
    <property type="match status" value="1"/>
</dbReference>
<dbReference type="EMBL" id="RIZI01000095">
    <property type="protein sequence ID" value="RNF71430.1"/>
    <property type="molecule type" value="Genomic_DNA"/>
</dbReference>